<dbReference type="AlphaFoldDB" id="A0AAV3YSI1"/>
<sequence>MSHKRLPSLWQSNKYFVERKKREIKTIINNHSTIADMIKKLIELEKKKGQMLFNKKLAMLVKKKQVQVHISSHEETLTKIHRTCTKHAAKLLQRELEACSGDAAQVNVLGSGDAIQVGTAGSGDAAQVDVLGSVDAIQIGTAGSGDAAQVDVLGSVDAIQVETVGSGDAAQVETAELLGSGDEAQLEIIHSTTCQVEIEMVGSDTTLQVDGFGLVMLVEVHNVVSGSVAQIDHTGVSSQVPENTCVTAQNAPFTLPSKLKRKGRPKQSSGGAAQVNVLGSVDAIQVETAELLGSGDEAQVEIIRSTMCQVENEMKRIWQPTYTCTQSVMVTSPPPQQACTSEPQDHHPYPSRGALRAAVSRIKRGITKNKLAIVIKQLISTADNDTKDTLRKANVCISPMSAKLKKPIKSYLDKLKKKRDKTSIMVRRDILAALPSEVFSGLGLKKSNANLS</sequence>
<accession>A0AAV3YSI1</accession>
<dbReference type="Proteomes" id="UP000735302">
    <property type="component" value="Unassembled WGS sequence"/>
</dbReference>
<evidence type="ECO:0000313" key="1">
    <source>
        <dbReference type="EMBL" id="GFN85101.1"/>
    </source>
</evidence>
<keyword evidence="2" id="KW-1185">Reference proteome</keyword>
<comment type="caution">
    <text evidence="1">The sequence shown here is derived from an EMBL/GenBank/DDBJ whole genome shotgun (WGS) entry which is preliminary data.</text>
</comment>
<name>A0AAV3YSI1_9GAST</name>
<dbReference type="EMBL" id="BLXT01001370">
    <property type="protein sequence ID" value="GFN85101.1"/>
    <property type="molecule type" value="Genomic_DNA"/>
</dbReference>
<reference evidence="1 2" key="1">
    <citation type="journal article" date="2021" name="Elife">
        <title>Chloroplast acquisition without the gene transfer in kleptoplastic sea slugs, Plakobranchus ocellatus.</title>
        <authorList>
            <person name="Maeda T."/>
            <person name="Takahashi S."/>
            <person name="Yoshida T."/>
            <person name="Shimamura S."/>
            <person name="Takaki Y."/>
            <person name="Nagai Y."/>
            <person name="Toyoda A."/>
            <person name="Suzuki Y."/>
            <person name="Arimoto A."/>
            <person name="Ishii H."/>
            <person name="Satoh N."/>
            <person name="Nishiyama T."/>
            <person name="Hasebe M."/>
            <person name="Maruyama T."/>
            <person name="Minagawa J."/>
            <person name="Obokata J."/>
            <person name="Shigenobu S."/>
        </authorList>
    </citation>
    <scope>NUCLEOTIDE SEQUENCE [LARGE SCALE GENOMIC DNA]</scope>
</reference>
<gene>
    <name evidence="1" type="ORF">PoB_001160700</name>
</gene>
<proteinExistence type="predicted"/>
<organism evidence="1 2">
    <name type="scientific">Plakobranchus ocellatus</name>
    <dbReference type="NCBI Taxonomy" id="259542"/>
    <lineage>
        <taxon>Eukaryota</taxon>
        <taxon>Metazoa</taxon>
        <taxon>Spiralia</taxon>
        <taxon>Lophotrochozoa</taxon>
        <taxon>Mollusca</taxon>
        <taxon>Gastropoda</taxon>
        <taxon>Heterobranchia</taxon>
        <taxon>Euthyneura</taxon>
        <taxon>Panpulmonata</taxon>
        <taxon>Sacoglossa</taxon>
        <taxon>Placobranchoidea</taxon>
        <taxon>Plakobranchidae</taxon>
        <taxon>Plakobranchus</taxon>
    </lineage>
</organism>
<evidence type="ECO:0000313" key="2">
    <source>
        <dbReference type="Proteomes" id="UP000735302"/>
    </source>
</evidence>
<protein>
    <submittedName>
        <fullName evidence="1">Uncharacterized protein</fullName>
    </submittedName>
</protein>